<gene>
    <name evidence="3" type="ORF">DFR24_4807</name>
</gene>
<dbReference type="Pfam" id="PF15978">
    <property type="entry name" value="TnsD"/>
    <property type="match status" value="1"/>
</dbReference>
<dbReference type="InterPro" id="IPR032750">
    <property type="entry name" value="TnsD_C"/>
</dbReference>
<protein>
    <submittedName>
        <fullName evidence="3">TniQ protein</fullName>
    </submittedName>
</protein>
<proteinExistence type="predicted"/>
<dbReference type="AlphaFoldDB" id="A0A4R7NQP4"/>
<keyword evidence="4" id="KW-1185">Reference proteome</keyword>
<dbReference type="Proteomes" id="UP000295341">
    <property type="component" value="Unassembled WGS sequence"/>
</dbReference>
<dbReference type="EMBL" id="SOBT01000013">
    <property type="protein sequence ID" value="TDU23284.1"/>
    <property type="molecule type" value="Genomic_DNA"/>
</dbReference>
<dbReference type="Pfam" id="PF06527">
    <property type="entry name" value="TniQ"/>
    <property type="match status" value="1"/>
</dbReference>
<comment type="caution">
    <text evidence="3">The sequence shown here is derived from an EMBL/GenBank/DDBJ whole genome shotgun (WGS) entry which is preliminary data.</text>
</comment>
<evidence type="ECO:0000313" key="4">
    <source>
        <dbReference type="Proteomes" id="UP000295341"/>
    </source>
</evidence>
<dbReference type="InterPro" id="IPR009492">
    <property type="entry name" value="TniQ"/>
</dbReference>
<sequence length="579" mass="65353">MSGGNHLDGLNLDVPSLLDWLPGETLYSLCARQHAFWGHSHPSRTAQILFGGRQAGFQHDFPGCIAALAERTKGVWGSGRLIAENRTLLRFFRPFLDEARYENAINAMLSRSVAHLKFSLGLLTSHFRANHPLKACPECIEADRGQTGWTQWHLEHQFPGIWVCRRHETILFESTLKATGVSRFDWVRPLPSGEWQPCIRPSAQGLSRLKRLAELIAAVVNEDRPAGWLPIERIQGALIEALRARGMVTESGQLRLKMIAPEFVEYAQGFQGVRELEALPVDQADAEMQLGRLLRPMRTGTHPLRFLVLIDWLFPNFDAFQQALRAIDNVPESADRTPAGPKPDEKELLRRVVVDRIRSGEAPSPVARSVGIDVATARAWAAAQGIITSSRPSVLLDKCRAAVVRDLERGLETRAVAEKHSLSLSSITRVLRTTVGLHERWRIARATGARDVRRAEWLQARKKLPGHGPKLLRASFPAVYAWLYRNDRAWLEVNSLVPVQRPSTQSRIRWDERDLELRAAVQNAVLRLSEERSGRSLRLWQIYQAVPELKAKLLQLDRMPLTSATLEQALKKGRRPRNN</sequence>
<evidence type="ECO:0000259" key="2">
    <source>
        <dbReference type="Pfam" id="PF15978"/>
    </source>
</evidence>
<organism evidence="3 4">
    <name type="scientific">Panacagrimonas perspica</name>
    <dbReference type="NCBI Taxonomy" id="381431"/>
    <lineage>
        <taxon>Bacteria</taxon>
        <taxon>Pseudomonadati</taxon>
        <taxon>Pseudomonadota</taxon>
        <taxon>Gammaproteobacteria</taxon>
        <taxon>Nevskiales</taxon>
        <taxon>Nevskiaceae</taxon>
        <taxon>Panacagrimonas</taxon>
    </lineage>
</organism>
<name>A0A4R7NQP4_9GAMM</name>
<feature type="domain" description="Transposon Tn7 transposition protein TnsD C-terminal" evidence="2">
    <location>
        <begin position="232"/>
        <end position="566"/>
    </location>
</feature>
<evidence type="ECO:0000313" key="3">
    <source>
        <dbReference type="EMBL" id="TDU23284.1"/>
    </source>
</evidence>
<dbReference type="OrthoDB" id="470139at2"/>
<evidence type="ECO:0000259" key="1">
    <source>
        <dbReference type="Pfam" id="PF06527"/>
    </source>
</evidence>
<reference evidence="3 4" key="1">
    <citation type="submission" date="2019-03" db="EMBL/GenBank/DDBJ databases">
        <title>Genomic Encyclopedia of Type Strains, Phase IV (KMG-IV): sequencing the most valuable type-strain genomes for metagenomic binning, comparative biology and taxonomic classification.</title>
        <authorList>
            <person name="Goeker M."/>
        </authorList>
    </citation>
    <scope>NUCLEOTIDE SEQUENCE [LARGE SCALE GENOMIC DNA]</scope>
    <source>
        <strain evidence="3 4">DSM 26377</strain>
    </source>
</reference>
<dbReference type="RefSeq" id="WP_133883951.1">
    <property type="nucleotide sequence ID" value="NZ_MWIN01000016.1"/>
</dbReference>
<feature type="domain" description="TniQ" evidence="1">
    <location>
        <begin position="20"/>
        <end position="170"/>
    </location>
</feature>
<accession>A0A4R7NQP4</accession>